<organism evidence="1 2">
    <name type="scientific">Dentiscutata erythropus</name>
    <dbReference type="NCBI Taxonomy" id="1348616"/>
    <lineage>
        <taxon>Eukaryota</taxon>
        <taxon>Fungi</taxon>
        <taxon>Fungi incertae sedis</taxon>
        <taxon>Mucoromycota</taxon>
        <taxon>Glomeromycotina</taxon>
        <taxon>Glomeromycetes</taxon>
        <taxon>Diversisporales</taxon>
        <taxon>Gigasporaceae</taxon>
        <taxon>Dentiscutata</taxon>
    </lineage>
</organism>
<reference evidence="1" key="1">
    <citation type="submission" date="2021-06" db="EMBL/GenBank/DDBJ databases">
        <authorList>
            <person name="Kallberg Y."/>
            <person name="Tangrot J."/>
            <person name="Rosling A."/>
        </authorList>
    </citation>
    <scope>NUCLEOTIDE SEQUENCE</scope>
    <source>
        <strain evidence="1">MA453B</strain>
    </source>
</reference>
<name>A0A9N9J779_9GLOM</name>
<dbReference type="Proteomes" id="UP000789405">
    <property type="component" value="Unassembled WGS sequence"/>
</dbReference>
<accession>A0A9N9J779</accession>
<gene>
    <name evidence="1" type="ORF">DERYTH_LOCUS18340</name>
</gene>
<evidence type="ECO:0000313" key="2">
    <source>
        <dbReference type="Proteomes" id="UP000789405"/>
    </source>
</evidence>
<protein>
    <submittedName>
        <fullName evidence="1">27732_t:CDS:1</fullName>
    </submittedName>
</protein>
<dbReference type="AlphaFoldDB" id="A0A9N9J779"/>
<keyword evidence="2" id="KW-1185">Reference proteome</keyword>
<dbReference type="EMBL" id="CAJVPY010018455">
    <property type="protein sequence ID" value="CAG8767153.1"/>
    <property type="molecule type" value="Genomic_DNA"/>
</dbReference>
<comment type="caution">
    <text evidence="1">The sequence shown here is derived from an EMBL/GenBank/DDBJ whole genome shotgun (WGS) entry which is preliminary data.</text>
</comment>
<sequence>MSAVTTNQALVPEGPGLKAEECIIRDKLSEREVKAISRILEKTSSDAVVALSRLSRFQREFEQRENEGVDFLNHFLLELVKERLDGYNISNIPDKQALADVMIMLCICPAEIKNLSLKKNKDRARELLTWIQEAIVSGELRDPGKLGSTYLSTFLKKDEFLSESGKPLLPSSLCKLEAVFASVAHGPKNVLKANTYASKALQHSLDNHASPSKRYIIVNMRKRGNHIIRQDYSTSSMKTNI</sequence>
<evidence type="ECO:0000313" key="1">
    <source>
        <dbReference type="EMBL" id="CAG8767153.1"/>
    </source>
</evidence>
<proteinExistence type="predicted"/>